<dbReference type="AlphaFoldDB" id="A0AAD8NZL8"/>
<protein>
    <submittedName>
        <fullName evidence="3">Uncharacterized protein</fullName>
    </submittedName>
</protein>
<comment type="caution">
    <text evidence="3">The sequence shown here is derived from an EMBL/GenBank/DDBJ whole genome shotgun (WGS) entry which is preliminary data.</text>
</comment>
<evidence type="ECO:0000313" key="4">
    <source>
        <dbReference type="Proteomes" id="UP001229421"/>
    </source>
</evidence>
<evidence type="ECO:0000313" key="3">
    <source>
        <dbReference type="EMBL" id="KAK1426721.1"/>
    </source>
</evidence>
<keyword evidence="2" id="KW-0472">Membrane</keyword>
<feature type="compositionally biased region" description="Polar residues" evidence="1">
    <location>
        <begin position="530"/>
        <end position="543"/>
    </location>
</feature>
<gene>
    <name evidence="3" type="ORF">QVD17_15400</name>
</gene>
<feature type="region of interest" description="Disordered" evidence="1">
    <location>
        <begin position="57"/>
        <end position="78"/>
    </location>
</feature>
<reference evidence="3" key="1">
    <citation type="journal article" date="2023" name="bioRxiv">
        <title>Improved chromosome-level genome assembly for marigold (Tagetes erecta).</title>
        <authorList>
            <person name="Jiang F."/>
            <person name="Yuan L."/>
            <person name="Wang S."/>
            <person name="Wang H."/>
            <person name="Xu D."/>
            <person name="Wang A."/>
            <person name="Fan W."/>
        </authorList>
    </citation>
    <scope>NUCLEOTIDE SEQUENCE</scope>
    <source>
        <strain evidence="3">WSJ</strain>
        <tissue evidence="3">Leaf</tissue>
    </source>
</reference>
<accession>A0AAD8NZL8</accession>
<feature type="region of interest" description="Disordered" evidence="1">
    <location>
        <begin position="498"/>
        <end position="547"/>
    </location>
</feature>
<dbReference type="EMBL" id="JAUHHV010000004">
    <property type="protein sequence ID" value="KAK1426721.1"/>
    <property type="molecule type" value="Genomic_DNA"/>
</dbReference>
<evidence type="ECO:0000256" key="2">
    <source>
        <dbReference type="SAM" id="Phobius"/>
    </source>
</evidence>
<keyword evidence="2" id="KW-0812">Transmembrane</keyword>
<evidence type="ECO:0000256" key="1">
    <source>
        <dbReference type="SAM" id="MobiDB-lite"/>
    </source>
</evidence>
<organism evidence="3 4">
    <name type="scientific">Tagetes erecta</name>
    <name type="common">African marigold</name>
    <dbReference type="NCBI Taxonomy" id="13708"/>
    <lineage>
        <taxon>Eukaryota</taxon>
        <taxon>Viridiplantae</taxon>
        <taxon>Streptophyta</taxon>
        <taxon>Embryophyta</taxon>
        <taxon>Tracheophyta</taxon>
        <taxon>Spermatophyta</taxon>
        <taxon>Magnoliopsida</taxon>
        <taxon>eudicotyledons</taxon>
        <taxon>Gunneridae</taxon>
        <taxon>Pentapetalae</taxon>
        <taxon>asterids</taxon>
        <taxon>campanulids</taxon>
        <taxon>Asterales</taxon>
        <taxon>Asteraceae</taxon>
        <taxon>Asteroideae</taxon>
        <taxon>Heliantheae alliance</taxon>
        <taxon>Tageteae</taxon>
        <taxon>Tagetes</taxon>
    </lineage>
</organism>
<proteinExistence type="predicted"/>
<name>A0AAD8NZL8_TARER</name>
<feature type="transmembrane region" description="Helical" evidence="2">
    <location>
        <begin position="32"/>
        <end position="54"/>
    </location>
</feature>
<dbReference type="Proteomes" id="UP001229421">
    <property type="component" value="Unassembled WGS sequence"/>
</dbReference>
<sequence>MEIPRKHDNKNNPTKTLPLAIKIGAGAGKFGIIGGIVLFGGVLVTATIVSTLAFKTRSQRRSTPENMNKNMSPAPEIQSVDDPYKLEVENLSDEVAIMKEIEVEIIQSLALDESYNYEEARDSKEDMMIVSVVDEDQENTWIHVDSAFEGEEFDNSCEKIEDDSCLEINDGSEEQKHLMLVDDEHVDTISLVSEVSKNEDHQETELLDERAAAMECGCVNQVKEIEMNGYDETGYVEKEATDAARLLETEEKEVIKTDCVNLVNTEDVLRMTDHEVAPDAQKKHQVCETLVAASVTNRLKEAAHDQTTAKLINAEEKHKETAQNAKEQGSIEDNMFNEDEKCDMDEMTHEQLVAETKVDDETEHELVKKDEIQHIESVTEDEDSEDDVTVKEVIKMADHEDALETHQLCETFVAVDDQTTAEENAPPSPLMSKEDKNNEIAQNLKEHASIGDEFLSEDANRNVDEMIHEKLIEAAKVEDQTEHESVKKDEIQHIQSVKEDEDTCMPNEPTPEAKISNHKTDENMEDNENRTNLSKYQNDSDSNGIIKEDKDEKQAFAAGETWDFKMMVWSVLISVWCICHWYSDLPFPELSLVGSLLFILILLGYRNRATYLVKYESK</sequence>
<keyword evidence="4" id="KW-1185">Reference proteome</keyword>
<keyword evidence="2" id="KW-1133">Transmembrane helix</keyword>